<evidence type="ECO:0000313" key="1">
    <source>
        <dbReference type="EMBL" id="KJH39672.1"/>
    </source>
</evidence>
<dbReference type="EMBL" id="KN722094">
    <property type="protein sequence ID" value="KJH39672.1"/>
    <property type="molecule type" value="Genomic_DNA"/>
</dbReference>
<reference evidence="2" key="2">
    <citation type="journal article" date="2016" name="Sci. Rep.">
        <title>Dictyocaulus viviparus genome, variome and transcriptome elucidate lungworm biology and support future intervention.</title>
        <authorList>
            <person name="McNulty S.N."/>
            <person name="Strube C."/>
            <person name="Rosa B.A."/>
            <person name="Martin J.C."/>
            <person name="Tyagi R."/>
            <person name="Choi Y.J."/>
            <person name="Wang Q."/>
            <person name="Hallsworth Pepin K."/>
            <person name="Zhang X."/>
            <person name="Ozersky P."/>
            <person name="Wilson R.K."/>
            <person name="Sternberg P.W."/>
            <person name="Gasser R.B."/>
            <person name="Mitreva M."/>
        </authorList>
    </citation>
    <scope>NUCLEOTIDE SEQUENCE [LARGE SCALE GENOMIC DNA]</scope>
    <source>
        <strain evidence="2">HannoverDv2000</strain>
    </source>
</reference>
<dbReference type="Proteomes" id="UP000053766">
    <property type="component" value="Unassembled WGS sequence"/>
</dbReference>
<reference evidence="1 2" key="1">
    <citation type="submission" date="2013-11" db="EMBL/GenBank/DDBJ databases">
        <title>Draft genome of the bovine lungworm Dictyocaulus viviparus.</title>
        <authorList>
            <person name="Mitreva M."/>
        </authorList>
    </citation>
    <scope>NUCLEOTIDE SEQUENCE [LARGE SCALE GENOMIC DNA]</scope>
    <source>
        <strain evidence="1 2">HannoverDv2000</strain>
    </source>
</reference>
<keyword evidence="2" id="KW-1185">Reference proteome</keyword>
<evidence type="ECO:0000313" key="2">
    <source>
        <dbReference type="Proteomes" id="UP000053766"/>
    </source>
</evidence>
<dbReference type="OrthoDB" id="5847499at2759"/>
<protein>
    <submittedName>
        <fullName evidence="1">Uncharacterized protein</fullName>
    </submittedName>
</protein>
<gene>
    <name evidence="1" type="ORF">DICVIV_14446</name>
</gene>
<dbReference type="AlphaFoldDB" id="A0A0D8X7B9"/>
<proteinExistence type="predicted"/>
<name>A0A0D8X7B9_DICVI</name>
<organism evidence="1 2">
    <name type="scientific">Dictyocaulus viviparus</name>
    <name type="common">Bovine lungworm</name>
    <dbReference type="NCBI Taxonomy" id="29172"/>
    <lineage>
        <taxon>Eukaryota</taxon>
        <taxon>Metazoa</taxon>
        <taxon>Ecdysozoa</taxon>
        <taxon>Nematoda</taxon>
        <taxon>Chromadorea</taxon>
        <taxon>Rhabditida</taxon>
        <taxon>Rhabditina</taxon>
        <taxon>Rhabditomorpha</taxon>
        <taxon>Strongyloidea</taxon>
        <taxon>Metastrongylidae</taxon>
        <taxon>Dictyocaulus</taxon>
    </lineage>
</organism>
<accession>A0A0D8X7B9</accession>
<sequence length="72" mass="8542">MFMVLSELNRAPFDFAEGESELTEEAAVNVNLSQIWSDTLHINHQTKEARWSLYDSCRYRKHIHNHRAKVRL</sequence>